<reference evidence="1" key="1">
    <citation type="book" date="2019" name="MICROBIAL BIOTECHNOLOGY" publisher="Unknown Publisher">
        <title>Optimization of recombineering for directed mutagenesis of bacteria Pseudomonas corrugata 3'.</title>
        <authorList>
            <person name="Buinitskaja S.V."/>
            <person name="Pilipenok N."/>
            <person name="Valentovich L.N."/>
        </authorList>
    </citation>
    <scope>NUCLEOTIDE SEQUENCE</scope>
    <source>
        <strain evidence="1">3prime</strain>
    </source>
</reference>
<organism evidence="1 2">
    <name type="scientific">Pseudomonas corrugata</name>
    <dbReference type="NCBI Taxonomy" id="47879"/>
    <lineage>
        <taxon>Bacteria</taxon>
        <taxon>Pseudomonadati</taxon>
        <taxon>Pseudomonadota</taxon>
        <taxon>Gammaproteobacteria</taxon>
        <taxon>Pseudomonadales</taxon>
        <taxon>Pseudomonadaceae</taxon>
        <taxon>Pseudomonas</taxon>
    </lineage>
</organism>
<dbReference type="RefSeq" id="WP_024777235.1">
    <property type="nucleotide sequence ID" value="NZ_CP072011.1"/>
</dbReference>
<sequence>MKQAKLIAALFVAGECALSSPATWGFEINPCLRVLVYNTYYLDQAPTRDWNLCKKTDLIEEYANGKYSKGTVHEHMTNFAIDEYRGADFEGFLVRKRQTDSSKPKRLIFEYMNDPVWAKSPSRTPHNTFAIIYGSWWNDDPLMYTWGESKDFRNGLWNLNGQFKPESKKYAGGREDCEVEGKNHLGWNSHYGNLQYLHFMSSQMPKDASEEARLEETTRLTLVWIKFAYDVATGDTPFDAPLTPQIEASLGLPSIALNQCVKQKNVKIRTLFARSGVPIDDRNKRTPDVALGSIFHIFQDSFSPAHTCRKEEVVDGSHYAVLTQAYNYRVQAKDKHGGDEHSFNDKYPGWLLTYARDGNHVYANDPVAVGAWMLSAVDTKTPWESVEKHLRETIFRKHSAGVVDQSPCIGKRSL</sequence>
<protein>
    <submittedName>
        <fullName evidence="1">Uncharacterized protein</fullName>
    </submittedName>
</protein>
<proteinExistence type="predicted"/>
<dbReference type="Proteomes" id="UP000663914">
    <property type="component" value="Chromosome"/>
</dbReference>
<reference evidence="1" key="2">
    <citation type="submission" date="2021-03" db="EMBL/GenBank/DDBJ databases">
        <authorList>
            <person name="Valentovich L.N."/>
            <person name="Akhremchuk A.E."/>
            <person name="Miamin V.E."/>
        </authorList>
    </citation>
    <scope>NUCLEOTIDE SEQUENCE</scope>
    <source>
        <strain evidence="1">3prime</strain>
    </source>
</reference>
<accession>A0A8B6UIN1</accession>
<dbReference type="AlphaFoldDB" id="A0A8B6UIN1"/>
<name>A0A8B6UIN1_9PSED</name>
<evidence type="ECO:0000313" key="2">
    <source>
        <dbReference type="Proteomes" id="UP000663914"/>
    </source>
</evidence>
<dbReference type="EMBL" id="CP072011">
    <property type="protein sequence ID" value="QTH11758.1"/>
    <property type="molecule type" value="Genomic_DNA"/>
</dbReference>
<gene>
    <name evidence="1" type="ORF">C4C32_14135</name>
</gene>
<evidence type="ECO:0000313" key="1">
    <source>
        <dbReference type="EMBL" id="QTH11758.1"/>
    </source>
</evidence>